<dbReference type="Gene3D" id="2.40.170.20">
    <property type="entry name" value="TonB-dependent receptor, beta-barrel domain"/>
    <property type="match status" value="1"/>
</dbReference>
<dbReference type="InterPro" id="IPR036942">
    <property type="entry name" value="Beta-barrel_TonB_sf"/>
</dbReference>
<evidence type="ECO:0000313" key="13">
    <source>
        <dbReference type="EMBL" id="MFC3096253.1"/>
    </source>
</evidence>
<dbReference type="Pfam" id="PF00593">
    <property type="entry name" value="TonB_dep_Rec_b-barrel"/>
    <property type="match status" value="1"/>
</dbReference>
<evidence type="ECO:0000256" key="2">
    <source>
        <dbReference type="ARBA" id="ARBA00022448"/>
    </source>
</evidence>
<dbReference type="Proteomes" id="UP001595456">
    <property type="component" value="Unassembled WGS sequence"/>
</dbReference>
<keyword evidence="3" id="KW-1134">Transmembrane beta strand</keyword>
<keyword evidence="2" id="KW-0813">Transport</keyword>
<comment type="caution">
    <text evidence="13">The sequence shown here is derived from an EMBL/GenBank/DDBJ whole genome shotgun (WGS) entry which is preliminary data.</text>
</comment>
<name>A0ABV7E2Y5_9SPHN</name>
<proteinExistence type="predicted"/>
<dbReference type="InterPro" id="IPR000531">
    <property type="entry name" value="Beta-barrel_TonB"/>
</dbReference>
<keyword evidence="5" id="KW-0812">Transmembrane</keyword>
<evidence type="ECO:0000256" key="1">
    <source>
        <dbReference type="ARBA" id="ARBA00004571"/>
    </source>
</evidence>
<keyword evidence="11" id="KW-0998">Cell outer membrane</keyword>
<keyword evidence="14" id="KW-1185">Reference proteome</keyword>
<keyword evidence="4" id="KW-0410">Iron transport</keyword>
<dbReference type="EMBL" id="JBHRST010000001">
    <property type="protein sequence ID" value="MFC3096253.1"/>
    <property type="molecule type" value="Genomic_DNA"/>
</dbReference>
<keyword evidence="13" id="KW-0675">Receptor</keyword>
<dbReference type="PANTHER" id="PTHR32552:SF89">
    <property type="entry name" value="CATECHOLATE SIDEROPHORE RECEPTOR FIU"/>
    <property type="match status" value="1"/>
</dbReference>
<evidence type="ECO:0000256" key="4">
    <source>
        <dbReference type="ARBA" id="ARBA00022496"/>
    </source>
</evidence>
<organism evidence="13 14">
    <name type="scientific">Alteraurantiacibacter palmitatis</name>
    <dbReference type="NCBI Taxonomy" id="2054628"/>
    <lineage>
        <taxon>Bacteria</taxon>
        <taxon>Pseudomonadati</taxon>
        <taxon>Pseudomonadota</taxon>
        <taxon>Alphaproteobacteria</taxon>
        <taxon>Sphingomonadales</taxon>
        <taxon>Erythrobacteraceae</taxon>
        <taxon>Alteraurantiacibacter</taxon>
    </lineage>
</organism>
<keyword evidence="7" id="KW-0408">Iron</keyword>
<sequence length="593" mass="63638">MTREFDSGYVRLYAKYMDDRQPNYSLFPITISGTNDAPVIGDLPGNSLQNDAYESALTVRYLGVDQNNNPTTFDARNGLRGITRSVGLEAQFDVAGFTVTNRFRYADISGEYNESIPMVTAPAPAIAGLFGGPGATLRYAGGPNAGQAINDARLLAYSIRINATLSSLDNVTNDLRASRVWDVGEGRLTTTAGVYNAAQSVDMYWNFANSINDLVGAGRNAPVNLFDAEGTPLTDAGMHAYGFGFAVALPTYHDRYDLQYDIVAPYGSVNYQIGRLAVGASIRWDRGNVTGNVLAASYGGGRVGQTAFDLNRDGTVSVAETKIAILPLGQPALVDYNYDYLSYSGGINYRFAEPFSAFVRYSRGGRANAERILGAGSLNPATGALTDPSTAFSLVKQAEGGVKFRQNGLTAYVTGFWASSGERNFQIGADANGQVIVIPVDRTYNAKGIEFEGEVRRGPFALTLGATWTQARISNDVANPALNGNRPRHIPTLSFQARPEVNLGNFTLGTVINGTTSSFAQDSNILKQPGYVLVSPFVQFRPAERLTLGVNAFNVFDKLAIVQLASSAIPPSGIINAQAMNGRTVSASLRYDF</sequence>
<evidence type="ECO:0000256" key="6">
    <source>
        <dbReference type="ARBA" id="ARBA00022729"/>
    </source>
</evidence>
<keyword evidence="10" id="KW-0472">Membrane</keyword>
<reference evidence="14" key="1">
    <citation type="journal article" date="2019" name="Int. J. Syst. Evol. Microbiol.">
        <title>The Global Catalogue of Microorganisms (GCM) 10K type strain sequencing project: providing services to taxonomists for standard genome sequencing and annotation.</title>
        <authorList>
            <consortium name="The Broad Institute Genomics Platform"/>
            <consortium name="The Broad Institute Genome Sequencing Center for Infectious Disease"/>
            <person name="Wu L."/>
            <person name="Ma J."/>
        </authorList>
    </citation>
    <scope>NUCLEOTIDE SEQUENCE [LARGE SCALE GENOMIC DNA]</scope>
    <source>
        <strain evidence="14">KCTC 52607</strain>
    </source>
</reference>
<evidence type="ECO:0000256" key="10">
    <source>
        <dbReference type="ARBA" id="ARBA00023136"/>
    </source>
</evidence>
<gene>
    <name evidence="13" type="ORF">ACFODU_00370</name>
</gene>
<dbReference type="InterPro" id="IPR039426">
    <property type="entry name" value="TonB-dep_rcpt-like"/>
</dbReference>
<comment type="subcellular location">
    <subcellularLocation>
        <location evidence="1">Cell outer membrane</location>
        <topology evidence="1">Multi-pass membrane protein</topology>
    </subcellularLocation>
</comment>
<accession>A0ABV7E2Y5</accession>
<dbReference type="RefSeq" id="WP_336924757.1">
    <property type="nucleotide sequence ID" value="NZ_JBANRO010000002.1"/>
</dbReference>
<keyword evidence="8" id="KW-0406">Ion transport</keyword>
<protein>
    <submittedName>
        <fullName evidence="13">TonB-dependent receptor domain-containing protein</fullName>
    </submittedName>
</protein>
<dbReference type="SUPFAM" id="SSF56935">
    <property type="entry name" value="Porins"/>
    <property type="match status" value="1"/>
</dbReference>
<keyword evidence="9" id="KW-0798">TonB box</keyword>
<evidence type="ECO:0000256" key="9">
    <source>
        <dbReference type="ARBA" id="ARBA00023077"/>
    </source>
</evidence>
<keyword evidence="6" id="KW-0732">Signal</keyword>
<evidence type="ECO:0000259" key="12">
    <source>
        <dbReference type="Pfam" id="PF00593"/>
    </source>
</evidence>
<evidence type="ECO:0000256" key="7">
    <source>
        <dbReference type="ARBA" id="ARBA00023004"/>
    </source>
</evidence>
<evidence type="ECO:0000256" key="8">
    <source>
        <dbReference type="ARBA" id="ARBA00023065"/>
    </source>
</evidence>
<evidence type="ECO:0000256" key="5">
    <source>
        <dbReference type="ARBA" id="ARBA00022692"/>
    </source>
</evidence>
<evidence type="ECO:0000256" key="3">
    <source>
        <dbReference type="ARBA" id="ARBA00022452"/>
    </source>
</evidence>
<evidence type="ECO:0000313" key="14">
    <source>
        <dbReference type="Proteomes" id="UP001595456"/>
    </source>
</evidence>
<feature type="domain" description="TonB-dependent receptor-like beta-barrel" evidence="12">
    <location>
        <begin position="77"/>
        <end position="555"/>
    </location>
</feature>
<dbReference type="PANTHER" id="PTHR32552">
    <property type="entry name" value="FERRICHROME IRON RECEPTOR-RELATED"/>
    <property type="match status" value="1"/>
</dbReference>
<evidence type="ECO:0000256" key="11">
    <source>
        <dbReference type="ARBA" id="ARBA00023237"/>
    </source>
</evidence>